<dbReference type="AlphaFoldDB" id="A0A2U1QNH4"/>
<keyword evidence="1" id="KW-1133">Transmembrane helix</keyword>
<accession>A0A2U1QNH4</accession>
<dbReference type="STRING" id="35608.A0A2U1QNH4"/>
<keyword evidence="1" id="KW-0812">Transmembrane</keyword>
<dbReference type="EMBL" id="PKPP01000015">
    <property type="protein sequence ID" value="PWA99538.1"/>
    <property type="molecule type" value="Genomic_DNA"/>
</dbReference>
<dbReference type="Proteomes" id="UP000245207">
    <property type="component" value="Unassembled WGS sequence"/>
</dbReference>
<feature type="transmembrane region" description="Helical" evidence="1">
    <location>
        <begin position="156"/>
        <end position="176"/>
    </location>
</feature>
<comment type="caution">
    <text evidence="2">The sequence shown here is derived from an EMBL/GenBank/DDBJ whole genome shotgun (WGS) entry which is preliminary data.</text>
</comment>
<feature type="transmembrane region" description="Helical" evidence="1">
    <location>
        <begin position="182"/>
        <end position="209"/>
    </location>
</feature>
<keyword evidence="1" id="KW-0472">Membrane</keyword>
<sequence length="227" mass="26184">MVEHTSQVQLFEKHVQEQRSAYSNYQSSLFGDDLNPYEFKLQPRHSRFFLTYHVSKRQQIESPHAPFVETPPPPLYELVYNTPTTPLQNGLNDGTYYFLGEAMISYNAVLLELNLSTGDYVVIRKHMMLFQGMCIRNVSREVKLLEFFNRAPHPDIMVATIIGATTGVLWALWCIINDQLILYAIFFNFYEVCEGVSLLMYFYLLIVLLEVSAMLQSQLGGFEVGLD</sequence>
<name>A0A2U1QNH4_ARTAN</name>
<protein>
    <submittedName>
        <fullName evidence="2">Intersectin-1</fullName>
    </submittedName>
</protein>
<evidence type="ECO:0000313" key="2">
    <source>
        <dbReference type="EMBL" id="PWA99538.1"/>
    </source>
</evidence>
<keyword evidence="3" id="KW-1185">Reference proteome</keyword>
<proteinExistence type="predicted"/>
<reference evidence="2 3" key="1">
    <citation type="journal article" date="2018" name="Mol. Plant">
        <title>The genome of Artemisia annua provides insight into the evolution of Asteraceae family and artemisinin biosynthesis.</title>
        <authorList>
            <person name="Shen Q."/>
            <person name="Zhang L."/>
            <person name="Liao Z."/>
            <person name="Wang S."/>
            <person name="Yan T."/>
            <person name="Shi P."/>
            <person name="Liu M."/>
            <person name="Fu X."/>
            <person name="Pan Q."/>
            <person name="Wang Y."/>
            <person name="Lv Z."/>
            <person name="Lu X."/>
            <person name="Zhang F."/>
            <person name="Jiang W."/>
            <person name="Ma Y."/>
            <person name="Chen M."/>
            <person name="Hao X."/>
            <person name="Li L."/>
            <person name="Tang Y."/>
            <person name="Lv G."/>
            <person name="Zhou Y."/>
            <person name="Sun X."/>
            <person name="Brodelius P.E."/>
            <person name="Rose J.K.C."/>
            <person name="Tang K."/>
        </authorList>
    </citation>
    <scope>NUCLEOTIDE SEQUENCE [LARGE SCALE GENOMIC DNA]</scope>
    <source>
        <strain evidence="3">cv. Huhao1</strain>
        <tissue evidence="2">Leaf</tissue>
    </source>
</reference>
<evidence type="ECO:0000313" key="3">
    <source>
        <dbReference type="Proteomes" id="UP000245207"/>
    </source>
</evidence>
<organism evidence="2 3">
    <name type="scientific">Artemisia annua</name>
    <name type="common">Sweet wormwood</name>
    <dbReference type="NCBI Taxonomy" id="35608"/>
    <lineage>
        <taxon>Eukaryota</taxon>
        <taxon>Viridiplantae</taxon>
        <taxon>Streptophyta</taxon>
        <taxon>Embryophyta</taxon>
        <taxon>Tracheophyta</taxon>
        <taxon>Spermatophyta</taxon>
        <taxon>Magnoliopsida</taxon>
        <taxon>eudicotyledons</taxon>
        <taxon>Gunneridae</taxon>
        <taxon>Pentapetalae</taxon>
        <taxon>asterids</taxon>
        <taxon>campanulids</taxon>
        <taxon>Asterales</taxon>
        <taxon>Asteraceae</taxon>
        <taxon>Asteroideae</taxon>
        <taxon>Anthemideae</taxon>
        <taxon>Artemisiinae</taxon>
        <taxon>Artemisia</taxon>
    </lineage>
</organism>
<evidence type="ECO:0000256" key="1">
    <source>
        <dbReference type="SAM" id="Phobius"/>
    </source>
</evidence>
<gene>
    <name evidence="2" type="ORF">CTI12_AA005360</name>
</gene>